<dbReference type="Proteomes" id="UP000799302">
    <property type="component" value="Unassembled WGS sequence"/>
</dbReference>
<feature type="non-terminal residue" evidence="5">
    <location>
        <position position="1"/>
    </location>
</feature>
<feature type="binding site" evidence="4">
    <location>
        <begin position="11"/>
        <end position="16"/>
    </location>
    <ligand>
        <name>substrate</name>
    </ligand>
</feature>
<dbReference type="InterPro" id="IPR017939">
    <property type="entry name" value="G-Glutamylcylcotransferase"/>
</dbReference>
<evidence type="ECO:0000256" key="2">
    <source>
        <dbReference type="ARBA" id="ARBA00023239"/>
    </source>
</evidence>
<name>A0A6A6UIP9_9PEZI</name>
<evidence type="ECO:0000313" key="6">
    <source>
        <dbReference type="Proteomes" id="UP000799302"/>
    </source>
</evidence>
<feature type="non-terminal residue" evidence="5">
    <location>
        <position position="240"/>
    </location>
</feature>
<dbReference type="EC" id="4.3.2.9" evidence="1"/>
<evidence type="ECO:0000256" key="4">
    <source>
        <dbReference type="PIRSR" id="PIRSR617939-2"/>
    </source>
</evidence>
<evidence type="ECO:0000256" key="3">
    <source>
        <dbReference type="PIRSR" id="PIRSR617939-1"/>
    </source>
</evidence>
<dbReference type="AlphaFoldDB" id="A0A6A6UIP9"/>
<dbReference type="GO" id="GO:0003839">
    <property type="term" value="F:gamma-glutamylcyclotransferase activity"/>
    <property type="evidence" value="ECO:0007669"/>
    <property type="project" value="UniProtKB-EC"/>
</dbReference>
<feature type="binding site" evidence="4">
    <location>
        <position position="143"/>
    </location>
    <ligand>
        <name>substrate</name>
    </ligand>
</feature>
<dbReference type="PANTHER" id="PTHR12935:SF0">
    <property type="entry name" value="GAMMA-GLUTAMYLCYCLOTRANSFERASE"/>
    <property type="match status" value="1"/>
</dbReference>
<gene>
    <name evidence="5" type="ORF">BT63DRAFT_363959</name>
</gene>
<protein>
    <recommendedName>
        <fullName evidence="1">gamma-glutamylcyclotransferase</fullName>
        <ecNumber evidence="1">4.3.2.9</ecNumber>
    </recommendedName>
</protein>
<organism evidence="5 6">
    <name type="scientific">Microthyrium microscopicum</name>
    <dbReference type="NCBI Taxonomy" id="703497"/>
    <lineage>
        <taxon>Eukaryota</taxon>
        <taxon>Fungi</taxon>
        <taxon>Dikarya</taxon>
        <taxon>Ascomycota</taxon>
        <taxon>Pezizomycotina</taxon>
        <taxon>Dothideomycetes</taxon>
        <taxon>Dothideomycetes incertae sedis</taxon>
        <taxon>Microthyriales</taxon>
        <taxon>Microthyriaceae</taxon>
        <taxon>Microthyrium</taxon>
    </lineage>
</organism>
<reference evidence="5" key="1">
    <citation type="journal article" date="2020" name="Stud. Mycol.">
        <title>101 Dothideomycetes genomes: a test case for predicting lifestyles and emergence of pathogens.</title>
        <authorList>
            <person name="Haridas S."/>
            <person name="Albert R."/>
            <person name="Binder M."/>
            <person name="Bloem J."/>
            <person name="Labutti K."/>
            <person name="Salamov A."/>
            <person name="Andreopoulos B."/>
            <person name="Baker S."/>
            <person name="Barry K."/>
            <person name="Bills G."/>
            <person name="Bluhm B."/>
            <person name="Cannon C."/>
            <person name="Castanera R."/>
            <person name="Culley D."/>
            <person name="Daum C."/>
            <person name="Ezra D."/>
            <person name="Gonzalez J."/>
            <person name="Henrissat B."/>
            <person name="Kuo A."/>
            <person name="Liang C."/>
            <person name="Lipzen A."/>
            <person name="Lutzoni F."/>
            <person name="Magnuson J."/>
            <person name="Mondo S."/>
            <person name="Nolan M."/>
            <person name="Ohm R."/>
            <person name="Pangilinan J."/>
            <person name="Park H.-J."/>
            <person name="Ramirez L."/>
            <person name="Alfaro M."/>
            <person name="Sun H."/>
            <person name="Tritt A."/>
            <person name="Yoshinaga Y."/>
            <person name="Zwiers L.-H."/>
            <person name="Turgeon B."/>
            <person name="Goodwin S."/>
            <person name="Spatafora J."/>
            <person name="Crous P."/>
            <person name="Grigoriev I."/>
        </authorList>
    </citation>
    <scope>NUCLEOTIDE SEQUENCE</scope>
    <source>
        <strain evidence="5">CBS 115976</strain>
    </source>
</reference>
<evidence type="ECO:0000313" key="5">
    <source>
        <dbReference type="EMBL" id="KAF2671421.1"/>
    </source>
</evidence>
<keyword evidence="2" id="KW-0456">Lyase</keyword>
<dbReference type="Gene3D" id="3.10.490.10">
    <property type="entry name" value="Gamma-glutamyl cyclotransferase-like"/>
    <property type="match status" value="1"/>
</dbReference>
<proteinExistence type="predicted"/>
<sequence length="240" mass="26191">LTNPPASIVLYLAYGSNLCAATFQGSRSIRPLSAVPVRVPDLTLTFTLPGIPYVEPCFANVVRRGSASKELVGVVYEISRADYEHVIATEGPTYEVFEATCTTLPASTASSSSGAVTFLAHTLLAPPSPFRPSTYAPHPSLRYINLLRLGAAEHALPAAWQTYLAGLPHYEARTRGQRVGRVVFIVLWGPVMLTSLLVRRILPKAGQGAMKWILAKVFGGMWWSYDWVFKPVFGEGERAI</sequence>
<feature type="active site" description="Proton acceptor" evidence="3">
    <location>
        <position position="90"/>
    </location>
</feature>
<dbReference type="EMBL" id="MU004233">
    <property type="protein sequence ID" value="KAF2671421.1"/>
    <property type="molecule type" value="Genomic_DNA"/>
</dbReference>
<dbReference type="OrthoDB" id="2017317at2759"/>
<keyword evidence="6" id="KW-1185">Reference proteome</keyword>
<accession>A0A6A6UIP9</accession>
<evidence type="ECO:0000256" key="1">
    <source>
        <dbReference type="ARBA" id="ARBA00012346"/>
    </source>
</evidence>
<dbReference type="PANTHER" id="PTHR12935">
    <property type="entry name" value="GAMMA-GLUTAMYLCYCLOTRANSFERASE"/>
    <property type="match status" value="1"/>
</dbReference>